<feature type="site" description="Histone H3K4me3 binding" evidence="8">
    <location>
        <position position="604"/>
    </location>
</feature>
<feature type="compositionally biased region" description="Low complexity" evidence="12">
    <location>
        <begin position="509"/>
        <end position="520"/>
    </location>
</feature>
<evidence type="ECO:0000313" key="15">
    <source>
        <dbReference type="Proteomes" id="UP000076744"/>
    </source>
</evidence>
<dbReference type="Pfam" id="PF12998">
    <property type="entry name" value="ING"/>
    <property type="match status" value="1"/>
</dbReference>
<feature type="compositionally biased region" description="Basic and acidic residues" evidence="12">
    <location>
        <begin position="493"/>
        <end position="506"/>
    </location>
</feature>
<feature type="compositionally biased region" description="Polar residues" evidence="12">
    <location>
        <begin position="385"/>
        <end position="394"/>
    </location>
</feature>
<evidence type="ECO:0000256" key="6">
    <source>
        <dbReference type="ARBA" id="ARBA00022853"/>
    </source>
</evidence>
<feature type="compositionally biased region" description="Polar residues" evidence="12">
    <location>
        <begin position="19"/>
        <end position="33"/>
    </location>
</feature>
<dbReference type="SMART" id="SM01408">
    <property type="entry name" value="ING"/>
    <property type="match status" value="1"/>
</dbReference>
<dbReference type="InterPro" id="IPR013083">
    <property type="entry name" value="Znf_RING/FYVE/PHD"/>
</dbReference>
<protein>
    <recommendedName>
        <fullName evidence="11">Chromatin modification-related protein</fullName>
    </recommendedName>
</protein>
<feature type="compositionally biased region" description="Polar residues" evidence="12">
    <location>
        <begin position="1"/>
        <end position="11"/>
    </location>
</feature>
<keyword evidence="4 10" id="KW-0863">Zinc-finger</keyword>
<dbReference type="InterPro" id="IPR028651">
    <property type="entry name" value="ING_fam"/>
</dbReference>
<feature type="binding site" evidence="9">
    <location>
        <position position="594"/>
    </location>
    <ligand>
        <name>Zn(2+)</name>
        <dbReference type="ChEBI" id="CHEBI:29105"/>
        <label>1</label>
    </ligand>
</feature>
<evidence type="ECO:0000256" key="4">
    <source>
        <dbReference type="ARBA" id="ARBA00022771"/>
    </source>
</evidence>
<evidence type="ECO:0000256" key="3">
    <source>
        <dbReference type="ARBA" id="ARBA00022723"/>
    </source>
</evidence>
<dbReference type="RefSeq" id="XP_018702810.1">
    <property type="nucleotide sequence ID" value="XM_018849833.1"/>
</dbReference>
<evidence type="ECO:0000256" key="12">
    <source>
        <dbReference type="SAM" id="MobiDB-lite"/>
    </source>
</evidence>
<dbReference type="SMART" id="SM00249">
    <property type="entry name" value="PHD"/>
    <property type="match status" value="1"/>
</dbReference>
<evidence type="ECO:0000256" key="8">
    <source>
        <dbReference type="PIRSR" id="PIRSR628651-50"/>
    </source>
</evidence>
<feature type="binding site" evidence="9">
    <location>
        <position position="618"/>
    </location>
    <ligand>
        <name>Zn(2+)</name>
        <dbReference type="ChEBI" id="CHEBI:29105"/>
        <label>1</label>
    </ligand>
</feature>
<evidence type="ECO:0000256" key="11">
    <source>
        <dbReference type="RuleBase" id="RU361213"/>
    </source>
</evidence>
<evidence type="ECO:0000256" key="7">
    <source>
        <dbReference type="ARBA" id="ARBA00023242"/>
    </source>
</evidence>
<keyword evidence="6 11" id="KW-0156">Chromatin regulator</keyword>
<dbReference type="SUPFAM" id="SSF57903">
    <property type="entry name" value="FYVE/PHD zinc finger"/>
    <property type="match status" value="1"/>
</dbReference>
<dbReference type="InterPro" id="IPR019787">
    <property type="entry name" value="Znf_PHD-finger"/>
</dbReference>
<dbReference type="PROSITE" id="PS01359">
    <property type="entry name" value="ZF_PHD_1"/>
    <property type="match status" value="1"/>
</dbReference>
<evidence type="ECO:0000313" key="14">
    <source>
        <dbReference type="EMBL" id="OAA59294.1"/>
    </source>
</evidence>
<evidence type="ECO:0000256" key="10">
    <source>
        <dbReference type="PROSITE-ProRule" id="PRU00146"/>
    </source>
</evidence>
<feature type="domain" description="PHD-type" evidence="13">
    <location>
        <begin position="591"/>
        <end position="642"/>
    </location>
</feature>
<accession>A0A167S617</accession>
<gene>
    <name evidence="14" type="ORF">ISF_06229</name>
</gene>
<dbReference type="InterPro" id="IPR024610">
    <property type="entry name" value="ING_N_histone-binding"/>
</dbReference>
<comment type="function">
    <text evidence="11">Component of an histone acetyltransferase complex.</text>
</comment>
<dbReference type="CDD" id="cd15505">
    <property type="entry name" value="PHD_ING"/>
    <property type="match status" value="1"/>
</dbReference>
<feature type="region of interest" description="Disordered" evidence="12">
    <location>
        <begin position="263"/>
        <end position="591"/>
    </location>
</feature>
<dbReference type="GeneID" id="30022521"/>
<keyword evidence="7 11" id="KW-0539">Nucleus</keyword>
<dbReference type="AlphaFoldDB" id="A0A167S617"/>
<feature type="site" description="Histone H3K4me3 binding" evidence="8">
    <location>
        <position position="593"/>
    </location>
</feature>
<dbReference type="PROSITE" id="PS50016">
    <property type="entry name" value="ZF_PHD_2"/>
    <property type="match status" value="1"/>
</dbReference>
<dbReference type="InterPro" id="IPR019786">
    <property type="entry name" value="Zinc_finger_PHD-type_CS"/>
</dbReference>
<dbReference type="Proteomes" id="UP000076744">
    <property type="component" value="Unassembled WGS sequence"/>
</dbReference>
<feature type="compositionally biased region" description="Basic and acidic residues" evidence="12">
    <location>
        <begin position="283"/>
        <end position="302"/>
    </location>
</feature>
<dbReference type="GO" id="GO:0006355">
    <property type="term" value="P:regulation of DNA-templated transcription"/>
    <property type="evidence" value="ECO:0007669"/>
    <property type="project" value="TreeGrafter"/>
</dbReference>
<dbReference type="STRING" id="1081104.A0A167S617"/>
<keyword evidence="3 9" id="KW-0479">Metal-binding</keyword>
<evidence type="ECO:0000256" key="1">
    <source>
        <dbReference type="ARBA" id="ARBA00004123"/>
    </source>
</evidence>
<comment type="subunit">
    <text evidence="11">Component of an histone acetyltransferase complex. Interacts with H3K4me3 and to a lesser extent with H3K4me2.</text>
</comment>
<dbReference type="GO" id="GO:0033698">
    <property type="term" value="C:Rpd3L complex"/>
    <property type="evidence" value="ECO:0007669"/>
    <property type="project" value="TreeGrafter"/>
</dbReference>
<feature type="site" description="Histone H3K4me3 binding" evidence="8">
    <location>
        <position position="608"/>
    </location>
</feature>
<comment type="caution">
    <text evidence="14">The sequence shown here is derived from an EMBL/GenBank/DDBJ whole genome shotgun (WGS) entry which is preliminary data.</text>
</comment>
<dbReference type="GO" id="GO:0006325">
    <property type="term" value="P:chromatin organization"/>
    <property type="evidence" value="ECO:0007669"/>
    <property type="project" value="UniProtKB-KW"/>
</dbReference>
<feature type="region of interest" description="Disordered" evidence="12">
    <location>
        <begin position="1"/>
        <end position="49"/>
    </location>
</feature>
<feature type="compositionally biased region" description="Low complexity" evidence="12">
    <location>
        <begin position="115"/>
        <end position="140"/>
    </location>
</feature>
<keyword evidence="15" id="KW-1185">Reference proteome</keyword>
<dbReference type="Gene3D" id="3.30.40.10">
    <property type="entry name" value="Zinc/RING finger domain, C3HC4 (zinc finger)"/>
    <property type="match status" value="1"/>
</dbReference>
<evidence type="ECO:0000256" key="9">
    <source>
        <dbReference type="PIRSR" id="PIRSR628651-51"/>
    </source>
</evidence>
<reference evidence="14 15" key="1">
    <citation type="journal article" date="2016" name="Genome Biol. Evol.">
        <title>Divergent and convergent evolution of fungal pathogenicity.</title>
        <authorList>
            <person name="Shang Y."/>
            <person name="Xiao G."/>
            <person name="Zheng P."/>
            <person name="Cen K."/>
            <person name="Zhan S."/>
            <person name="Wang C."/>
        </authorList>
    </citation>
    <scope>NUCLEOTIDE SEQUENCE [LARGE SCALE GENOMIC DNA]</scope>
    <source>
        <strain evidence="14 15">ARSEF 2679</strain>
    </source>
</reference>
<evidence type="ECO:0000259" key="13">
    <source>
        <dbReference type="PROSITE" id="PS50016"/>
    </source>
</evidence>
<evidence type="ECO:0000256" key="5">
    <source>
        <dbReference type="ARBA" id="ARBA00022833"/>
    </source>
</evidence>
<dbReference type="PANTHER" id="PTHR10333:SF42">
    <property type="entry name" value="INHIBITOR OF GROWTH PROTEIN 5"/>
    <property type="match status" value="1"/>
</dbReference>
<sequence length="653" mass="69112">MKSAKPTSAEASSHRRSQPVRQTRTNPPRSSINAGRLGAREAPASGPVGDQPIDIYPAITHFADIMTALPKEMVRHFTLLKEVDAKIFAPQEQLFKLVAAATKASLPSAQSQNDALSSTAPASAPMSAQGSSSSAAQSNSLVPVSADEPSTASGVFDPSNIPRRQLFRQTAFKIQEMLVALEEKNHVISTANEALQHQMTRVEDVWPYLENEFSDEAKWGSATHWAYPENRGGKSNFERARRDGAAAISAAAQALADEAAARSDARKQAVQAKKNMRNANHGADMDGSREKKPSSKARKTEDGDNVGLGISAPPNGNASKRRKTEKAAAGGTPMERTISSALGSTGFKVKGGSPRGTPAPEGAKKRRALPTGSAPAKKKPATSGKPASTTSSPVVHSISEPKPGASPAPTNAPRPASSRARQNSVNSTSENGKARRPSITAKATNGSAADKPDVAPEKPANITEVPLPIKSEPGKKDGDRHDNITTTAAPAASKKESRVELPEFKVESTPALPLPATVTTKSGRASKPSTPALATFQEAAAARASRTRNDGAKKAHRKSSTAQLAAQHTADDDATSSMQDEDEGDIDGDEPTYCYCNSVSYGEMVACDSDDCEREWFHLDCVGLKVAPGSKTKWYCEDCKERLRLAGKKVSTR</sequence>
<comment type="domain">
    <text evidence="11">The PHD-type zinc finger mediates the binding to H3K4me3.</text>
</comment>
<feature type="binding site" evidence="9">
    <location>
        <position position="607"/>
    </location>
    <ligand>
        <name>Zn(2+)</name>
        <dbReference type="ChEBI" id="CHEBI:29105"/>
        <label>2</label>
    </ligand>
</feature>
<comment type="subcellular location">
    <subcellularLocation>
        <location evidence="1 11">Nucleus</location>
    </subcellularLocation>
</comment>
<evidence type="ECO:0000256" key="2">
    <source>
        <dbReference type="ARBA" id="ARBA00010210"/>
    </source>
</evidence>
<dbReference type="PANTHER" id="PTHR10333">
    <property type="entry name" value="INHIBITOR OF GROWTH PROTEIN"/>
    <property type="match status" value="1"/>
</dbReference>
<keyword evidence="5 9" id="KW-0862">Zinc</keyword>
<feature type="compositionally biased region" description="Acidic residues" evidence="12">
    <location>
        <begin position="579"/>
        <end position="590"/>
    </location>
</feature>
<name>A0A167S617_CORFA</name>
<feature type="compositionally biased region" description="Basic and acidic residues" evidence="12">
    <location>
        <begin position="472"/>
        <end position="483"/>
    </location>
</feature>
<dbReference type="GO" id="GO:0008270">
    <property type="term" value="F:zinc ion binding"/>
    <property type="evidence" value="ECO:0007669"/>
    <property type="project" value="UniProtKB-KW"/>
</dbReference>
<proteinExistence type="inferred from homology"/>
<dbReference type="GO" id="GO:0070210">
    <property type="term" value="C:Rpd3L-Expanded complex"/>
    <property type="evidence" value="ECO:0007669"/>
    <property type="project" value="TreeGrafter"/>
</dbReference>
<feature type="binding site" evidence="9">
    <location>
        <position position="636"/>
    </location>
    <ligand>
        <name>Zn(2+)</name>
        <dbReference type="ChEBI" id="CHEBI:29105"/>
        <label>2</label>
    </ligand>
</feature>
<feature type="binding site" evidence="9">
    <location>
        <position position="621"/>
    </location>
    <ligand>
        <name>Zn(2+)</name>
        <dbReference type="ChEBI" id="CHEBI:29105"/>
        <label>1</label>
    </ligand>
</feature>
<organism evidence="14 15">
    <name type="scientific">Cordyceps fumosorosea (strain ARSEF 2679)</name>
    <name type="common">Isaria fumosorosea</name>
    <dbReference type="NCBI Taxonomy" id="1081104"/>
    <lineage>
        <taxon>Eukaryota</taxon>
        <taxon>Fungi</taxon>
        <taxon>Dikarya</taxon>
        <taxon>Ascomycota</taxon>
        <taxon>Pezizomycotina</taxon>
        <taxon>Sordariomycetes</taxon>
        <taxon>Hypocreomycetidae</taxon>
        <taxon>Hypocreales</taxon>
        <taxon>Cordycipitaceae</taxon>
        <taxon>Cordyceps</taxon>
    </lineage>
</organism>
<comment type="similarity">
    <text evidence="2 11">Belongs to the ING family.</text>
</comment>
<feature type="region of interest" description="Disordered" evidence="12">
    <location>
        <begin position="112"/>
        <end position="159"/>
    </location>
</feature>
<dbReference type="OrthoDB" id="4173905at2759"/>
<feature type="binding site" evidence="9">
    <location>
        <position position="596"/>
    </location>
    <ligand>
        <name>Zn(2+)</name>
        <dbReference type="ChEBI" id="CHEBI:29105"/>
        <label>1</label>
    </ligand>
</feature>
<dbReference type="InterPro" id="IPR011011">
    <property type="entry name" value="Znf_FYVE_PHD"/>
</dbReference>
<dbReference type="EMBL" id="AZHB01000016">
    <property type="protein sequence ID" value="OAA59294.1"/>
    <property type="molecule type" value="Genomic_DNA"/>
</dbReference>
<feature type="binding site" evidence="9">
    <location>
        <position position="612"/>
    </location>
    <ligand>
        <name>Zn(2+)</name>
        <dbReference type="ChEBI" id="CHEBI:29105"/>
        <label>2</label>
    </ligand>
</feature>
<dbReference type="InterPro" id="IPR001965">
    <property type="entry name" value="Znf_PHD"/>
</dbReference>
<feature type="site" description="Histone H3K4me3 binding" evidence="8">
    <location>
        <position position="616"/>
    </location>
</feature>
<feature type="binding site" evidence="9">
    <location>
        <position position="639"/>
    </location>
    <ligand>
        <name>Zn(2+)</name>
        <dbReference type="ChEBI" id="CHEBI:29105"/>
        <label>2</label>
    </ligand>
</feature>
<feature type="compositionally biased region" description="Polar residues" evidence="12">
    <location>
        <begin position="419"/>
        <end position="431"/>
    </location>
</feature>